<feature type="coiled-coil region" evidence="1">
    <location>
        <begin position="72"/>
        <end position="135"/>
    </location>
</feature>
<accession>A0ABQ5FP31</accession>
<feature type="compositionally biased region" description="Polar residues" evidence="2">
    <location>
        <begin position="216"/>
        <end position="227"/>
    </location>
</feature>
<dbReference type="Pfam" id="PF22936">
    <property type="entry name" value="Pol_BBD"/>
    <property type="match status" value="1"/>
</dbReference>
<feature type="compositionally biased region" description="Polar residues" evidence="2">
    <location>
        <begin position="253"/>
        <end position="264"/>
    </location>
</feature>
<evidence type="ECO:0000259" key="3">
    <source>
        <dbReference type="Pfam" id="PF22936"/>
    </source>
</evidence>
<protein>
    <recommendedName>
        <fullName evidence="3">Retrovirus-related Pol polyprotein from transposon TNT 1-94-like beta-barrel domain-containing protein</fullName>
    </recommendedName>
</protein>
<feature type="domain" description="Retrovirus-related Pol polyprotein from transposon TNT 1-94-like beta-barrel" evidence="3">
    <location>
        <begin position="293"/>
        <end position="365"/>
    </location>
</feature>
<name>A0ABQ5FP31_9ASTR</name>
<evidence type="ECO:0000256" key="1">
    <source>
        <dbReference type="SAM" id="Coils"/>
    </source>
</evidence>
<evidence type="ECO:0000256" key="2">
    <source>
        <dbReference type="SAM" id="MobiDB-lite"/>
    </source>
</evidence>
<sequence>MQLNKEIFQKNNTSVNQTEPSFDQLFELNNLKAELQAKDTTIKKLKAHIKRVNETSTSESVKKDFDEIETINIELEHRVTKLIAENEHLKQTYKQLYDSIKPSRVRAKEHTDSLVNQLNQKSVEVTDLNAQLQEKVFVITTLKNDLRKLKGKEIADNAAQMTNATTIAPGMYKLDPVILAPKVKNNREAHEYYLKHTMEQAAILREVVEQAKSRNPLDSASYSTCNTKNDRISRTPSSNEKNKVEVQSRKVKSSLNKRNSDSQNVCNEHVKHPVKGAKALCLYAMNVVQIVMWYLDSGYSKHMIGDRSQLTNFVHKFLGTVKFGNDQVVKIMGYGDYQIGNVIISRVYYVEGLGYNLFLVGQFCDSDLEVAF</sequence>
<reference evidence="4" key="2">
    <citation type="submission" date="2022-01" db="EMBL/GenBank/DDBJ databases">
        <authorList>
            <person name="Yamashiro T."/>
            <person name="Shiraishi A."/>
            <person name="Satake H."/>
            <person name="Nakayama K."/>
        </authorList>
    </citation>
    <scope>NUCLEOTIDE SEQUENCE</scope>
</reference>
<evidence type="ECO:0000313" key="4">
    <source>
        <dbReference type="EMBL" id="GJT65106.1"/>
    </source>
</evidence>
<organism evidence="4 5">
    <name type="scientific">Tanacetum coccineum</name>
    <dbReference type="NCBI Taxonomy" id="301880"/>
    <lineage>
        <taxon>Eukaryota</taxon>
        <taxon>Viridiplantae</taxon>
        <taxon>Streptophyta</taxon>
        <taxon>Embryophyta</taxon>
        <taxon>Tracheophyta</taxon>
        <taxon>Spermatophyta</taxon>
        <taxon>Magnoliopsida</taxon>
        <taxon>eudicotyledons</taxon>
        <taxon>Gunneridae</taxon>
        <taxon>Pentapetalae</taxon>
        <taxon>asterids</taxon>
        <taxon>campanulids</taxon>
        <taxon>Asterales</taxon>
        <taxon>Asteraceae</taxon>
        <taxon>Asteroideae</taxon>
        <taxon>Anthemideae</taxon>
        <taxon>Anthemidinae</taxon>
        <taxon>Tanacetum</taxon>
    </lineage>
</organism>
<keyword evidence="5" id="KW-1185">Reference proteome</keyword>
<gene>
    <name evidence="4" type="ORF">Tco_1016586</name>
</gene>
<proteinExistence type="predicted"/>
<evidence type="ECO:0000313" key="5">
    <source>
        <dbReference type="Proteomes" id="UP001151760"/>
    </source>
</evidence>
<dbReference type="Proteomes" id="UP001151760">
    <property type="component" value="Unassembled WGS sequence"/>
</dbReference>
<feature type="region of interest" description="Disordered" evidence="2">
    <location>
        <begin position="215"/>
        <end position="264"/>
    </location>
</feature>
<dbReference type="EMBL" id="BQNB010017604">
    <property type="protein sequence ID" value="GJT65106.1"/>
    <property type="molecule type" value="Genomic_DNA"/>
</dbReference>
<keyword evidence="1" id="KW-0175">Coiled coil</keyword>
<comment type="caution">
    <text evidence="4">The sequence shown here is derived from an EMBL/GenBank/DDBJ whole genome shotgun (WGS) entry which is preliminary data.</text>
</comment>
<reference evidence="4" key="1">
    <citation type="journal article" date="2022" name="Int. J. Mol. Sci.">
        <title>Draft Genome of Tanacetum Coccineum: Genomic Comparison of Closely Related Tanacetum-Family Plants.</title>
        <authorList>
            <person name="Yamashiro T."/>
            <person name="Shiraishi A."/>
            <person name="Nakayama K."/>
            <person name="Satake H."/>
        </authorList>
    </citation>
    <scope>NUCLEOTIDE SEQUENCE</scope>
</reference>
<dbReference type="InterPro" id="IPR054722">
    <property type="entry name" value="PolX-like_BBD"/>
</dbReference>